<proteinExistence type="inferred from homology"/>
<evidence type="ECO:0000256" key="1">
    <source>
        <dbReference type="ARBA" id="ARBA00005209"/>
    </source>
</evidence>
<evidence type="ECO:0000256" key="8">
    <source>
        <dbReference type="ARBA" id="ARBA00022962"/>
    </source>
</evidence>
<keyword evidence="8 9" id="KW-0315">Glutamine amidotransferase</keyword>
<feature type="active site" description="Nucleophile" evidence="9 11">
    <location>
        <position position="2"/>
    </location>
</feature>
<organism evidence="15 16">
    <name type="scientific">Pseudoalteromonas piscicida</name>
    <dbReference type="NCBI Taxonomy" id="43662"/>
    <lineage>
        <taxon>Bacteria</taxon>
        <taxon>Pseudomonadati</taxon>
        <taxon>Pseudomonadota</taxon>
        <taxon>Gammaproteobacteria</taxon>
        <taxon>Alteromonadales</taxon>
        <taxon>Pseudoalteromonadaceae</taxon>
        <taxon>Pseudoalteromonas</taxon>
    </lineage>
</organism>
<keyword evidence="4 9" id="KW-0808">Transferase</keyword>
<comment type="similarity">
    <text evidence="2 9 10">In the C-terminal section; belongs to the purine/pyrimidine phosphoribosyltransferase family.</text>
</comment>
<evidence type="ECO:0000259" key="14">
    <source>
        <dbReference type="PROSITE" id="PS51278"/>
    </source>
</evidence>
<keyword evidence="6 9" id="KW-0658">Purine biosynthesis</keyword>
<feature type="binding site" evidence="9 12">
    <location>
        <position position="303"/>
    </location>
    <ligand>
        <name>Mg(2+)</name>
        <dbReference type="ChEBI" id="CHEBI:18420"/>
    </ligand>
</feature>
<dbReference type="EC" id="2.4.2.14" evidence="9"/>
<dbReference type="SUPFAM" id="SSF56235">
    <property type="entry name" value="N-terminal nucleophile aminohydrolases (Ntn hydrolases)"/>
    <property type="match status" value="1"/>
</dbReference>
<evidence type="ECO:0000256" key="9">
    <source>
        <dbReference type="HAMAP-Rule" id="MF_01931"/>
    </source>
</evidence>
<dbReference type="RefSeq" id="WP_099640634.1">
    <property type="nucleotide sequence ID" value="NZ_JAQPZX010000002.1"/>
</dbReference>
<reference evidence="16" key="1">
    <citation type="journal article" date="2019" name="Genome Announc.">
        <title>Draft Genome Sequence of Pseudoalteromonas piscicida Strain 36Y ROTHPW, an Hypersaline Seawater Isolate from the South Coast of Sonora, Mexico.</title>
        <authorList>
            <person name="Sanchez-Diaz R."/>
            <person name="Molina-Garza Z.J."/>
            <person name="Cruz-Suarez L.E."/>
            <person name="Selvin J."/>
            <person name="Kiran G.S."/>
            <person name="Ibarra-Gamez J.C."/>
            <person name="Gomez-Gil B."/>
            <person name="Galaviz-Silva L."/>
        </authorList>
    </citation>
    <scope>NUCLEOTIDE SEQUENCE [LARGE SCALE GENOMIC DNA]</scope>
    <source>
        <strain evidence="16">36Y_RITHPW</strain>
    </source>
</reference>
<evidence type="ECO:0000256" key="12">
    <source>
        <dbReference type="PIRSR" id="PIRSR000485-2"/>
    </source>
</evidence>
<dbReference type="InterPro" id="IPR029055">
    <property type="entry name" value="Ntn_hydrolases_N"/>
</dbReference>
<comment type="cofactor">
    <cofactor evidence="9 12">
        <name>Mg(2+)</name>
        <dbReference type="ChEBI" id="CHEBI:18420"/>
    </cofactor>
    <text evidence="9 12">Binds 1 Mg(2+) ion per subunit.</text>
</comment>
<evidence type="ECO:0000256" key="10">
    <source>
        <dbReference type="PIRNR" id="PIRNR000485"/>
    </source>
</evidence>
<dbReference type="GO" id="GO:0004044">
    <property type="term" value="F:amidophosphoribosyltransferase activity"/>
    <property type="evidence" value="ECO:0007669"/>
    <property type="project" value="UniProtKB-UniRule"/>
</dbReference>
<dbReference type="InterPro" id="IPR035584">
    <property type="entry name" value="PurF_N"/>
</dbReference>
<dbReference type="PIRSF" id="PIRSF000485">
    <property type="entry name" value="Amd_phspho_trans"/>
    <property type="match status" value="1"/>
</dbReference>
<dbReference type="GO" id="GO:0009113">
    <property type="term" value="P:purine nucleobase biosynthetic process"/>
    <property type="evidence" value="ECO:0007669"/>
    <property type="project" value="UniProtKB-UniRule"/>
</dbReference>
<name>A0A2A5JVF3_PSEO7</name>
<keyword evidence="3 9" id="KW-0328">Glycosyltransferase</keyword>
<keyword evidence="7 9" id="KW-0460">Magnesium</keyword>
<dbReference type="HAMAP" id="MF_01931">
    <property type="entry name" value="PurF"/>
    <property type="match status" value="1"/>
</dbReference>
<accession>A0A2A5JVF3</accession>
<dbReference type="AlphaFoldDB" id="A0A2A5JVF3"/>
<dbReference type="CDD" id="cd00715">
    <property type="entry name" value="GPATase_N"/>
    <property type="match status" value="1"/>
</dbReference>
<dbReference type="NCBIfam" id="TIGR01134">
    <property type="entry name" value="purF"/>
    <property type="match status" value="1"/>
</dbReference>
<evidence type="ECO:0000313" key="15">
    <source>
        <dbReference type="EMBL" id="PCK33271.1"/>
    </source>
</evidence>
<keyword evidence="5 9" id="KW-0479">Metal-binding</keyword>
<evidence type="ECO:0000313" key="16">
    <source>
        <dbReference type="Proteomes" id="UP000228621"/>
    </source>
</evidence>
<dbReference type="Gene3D" id="3.40.50.2020">
    <property type="match status" value="1"/>
</dbReference>
<evidence type="ECO:0000256" key="7">
    <source>
        <dbReference type="ARBA" id="ARBA00022842"/>
    </source>
</evidence>
<evidence type="ECO:0000256" key="4">
    <source>
        <dbReference type="ARBA" id="ARBA00022679"/>
    </source>
</evidence>
<comment type="caution">
    <text evidence="9">Lacks conserved residue(s) required for the propagation of feature annotation.</text>
</comment>
<evidence type="ECO:0000256" key="11">
    <source>
        <dbReference type="PIRSR" id="PIRSR000485-1"/>
    </source>
</evidence>
<dbReference type="InterPro" id="IPR029057">
    <property type="entry name" value="PRTase-like"/>
</dbReference>
<evidence type="ECO:0000256" key="6">
    <source>
        <dbReference type="ARBA" id="ARBA00022755"/>
    </source>
</evidence>
<evidence type="ECO:0000256" key="5">
    <source>
        <dbReference type="ARBA" id="ARBA00022723"/>
    </source>
</evidence>
<dbReference type="OrthoDB" id="9801213at2"/>
<dbReference type="CDD" id="cd06223">
    <property type="entry name" value="PRTases_typeI"/>
    <property type="match status" value="1"/>
</dbReference>
<evidence type="ECO:0000256" key="2">
    <source>
        <dbReference type="ARBA" id="ARBA00010138"/>
    </source>
</evidence>
<dbReference type="Proteomes" id="UP000228621">
    <property type="component" value="Unassembled WGS sequence"/>
</dbReference>
<comment type="pathway">
    <text evidence="1 9 10">Purine metabolism; IMP biosynthesis via de novo pathway; N(1)-(5-phospho-D-ribosyl)glycinamide from 5-phospho-alpha-D-ribose 1-diphosphate: step 1/2.</text>
</comment>
<dbReference type="InterPro" id="IPR017932">
    <property type="entry name" value="GATase_2_dom"/>
</dbReference>
<dbReference type="PROSITE" id="PS51278">
    <property type="entry name" value="GATASE_TYPE_2"/>
    <property type="match status" value="1"/>
</dbReference>
<feature type="region of interest" description="Disordered" evidence="13">
    <location>
        <begin position="484"/>
        <end position="510"/>
    </location>
</feature>
<dbReference type="InterPro" id="IPR005854">
    <property type="entry name" value="PurF"/>
</dbReference>
<evidence type="ECO:0000256" key="3">
    <source>
        <dbReference type="ARBA" id="ARBA00022676"/>
    </source>
</evidence>
<dbReference type="Gene3D" id="3.60.20.10">
    <property type="entry name" value="Glutamine Phosphoribosylpyrophosphate, subunit 1, domain 1"/>
    <property type="match status" value="1"/>
</dbReference>
<comment type="caution">
    <text evidence="15">The sequence shown here is derived from an EMBL/GenBank/DDBJ whole genome shotgun (WGS) entry which is preliminary data.</text>
</comment>
<gene>
    <name evidence="9" type="primary">purF</name>
    <name evidence="15" type="ORF">CEX98_02915</name>
</gene>
<feature type="domain" description="Glutamine amidotransferase type-2" evidence="14">
    <location>
        <begin position="2"/>
        <end position="234"/>
    </location>
</feature>
<evidence type="ECO:0000256" key="13">
    <source>
        <dbReference type="SAM" id="MobiDB-lite"/>
    </source>
</evidence>
<dbReference type="EMBL" id="NKHF01000009">
    <property type="protein sequence ID" value="PCK33271.1"/>
    <property type="molecule type" value="Genomic_DNA"/>
</dbReference>
<feature type="binding site" evidence="9 12">
    <location>
        <position position="366"/>
    </location>
    <ligand>
        <name>Mg(2+)</name>
        <dbReference type="ChEBI" id="CHEBI:18420"/>
    </ligand>
</feature>
<keyword evidence="16" id="KW-1185">Reference proteome</keyword>
<dbReference type="UniPathway" id="UPA00074">
    <property type="reaction ID" value="UER00124"/>
</dbReference>
<dbReference type="GO" id="GO:0006189">
    <property type="term" value="P:'de novo' IMP biosynthetic process"/>
    <property type="evidence" value="ECO:0007669"/>
    <property type="project" value="UniProtKB-UniRule"/>
</dbReference>
<protein>
    <recommendedName>
        <fullName evidence="9">Amidophosphoribosyltransferase</fullName>
        <shortName evidence="9">ATase</shortName>
        <ecNumber evidence="9">2.4.2.14</ecNumber>
    </recommendedName>
    <alternativeName>
        <fullName evidence="9">Glutamine phosphoribosylpyrophosphate amidotransferase</fullName>
        <shortName evidence="9">GPATase</shortName>
    </alternativeName>
</protein>
<dbReference type="SUPFAM" id="SSF53271">
    <property type="entry name" value="PRTase-like"/>
    <property type="match status" value="1"/>
</dbReference>
<dbReference type="FunFam" id="3.60.20.10:FF:000011">
    <property type="entry name" value="Amidophosphoribosyltransferase"/>
    <property type="match status" value="1"/>
</dbReference>
<dbReference type="InterPro" id="IPR000836">
    <property type="entry name" value="PRTase_dom"/>
</dbReference>
<dbReference type="Pfam" id="PF13522">
    <property type="entry name" value="GATase_6"/>
    <property type="match status" value="1"/>
</dbReference>
<dbReference type="PANTHER" id="PTHR11907">
    <property type="entry name" value="AMIDOPHOSPHORIBOSYLTRANSFERASE"/>
    <property type="match status" value="1"/>
</dbReference>
<sequence>MCGIVGIVGTSPVNQAIYDGLTVLQHRGQDAAGIITIDNNTFSLRKANGLVKDVFHTRHMKRLQGNIGIGHVRYPTAGSSSSAEAQPFYVNSPFGIALAHNGNLTNAEKLKERLFTQARRHVNTTSDSEILLNILAHELGKTDKMKLDAEDMFTAVTEVVSIVSGGYASIAMIIGHGILAFRDPHGIRPLVFGKKETERGTEYMFASESVALATDGFEFVRDVAPGEAIYVTENGEFFSQICAAKTTLAPCIFEFVYFARPDSNIDKMSVYATRVNMGTKLGEKIASEWGDKDIDVVIPIPETSCDIALEIASVLGLPYRQGFVKNRYIGRTFIMPGQEMRKKSVRRKLNAIDREFVGKNVLLVDDSIVRGTTSAQIVEMAREAGAKNVYFASAAPEVRFPNVYGIDMPSASELIAHGREVEDINASIGSDGLIYQSLSDLIAAVGQENPEISRFETSVFDGQYITGDVDQNYLNHIDEMRNDSAKSTREAAMSASLELHNQETENGEGD</sequence>
<feature type="binding site" evidence="9 12">
    <location>
        <position position="365"/>
    </location>
    <ligand>
        <name>Mg(2+)</name>
        <dbReference type="ChEBI" id="CHEBI:18420"/>
    </ligand>
</feature>
<dbReference type="GO" id="GO:0000287">
    <property type="term" value="F:magnesium ion binding"/>
    <property type="evidence" value="ECO:0007669"/>
    <property type="project" value="UniProtKB-UniRule"/>
</dbReference>
<comment type="catalytic activity">
    <reaction evidence="9 10">
        <text>5-phospho-beta-D-ribosylamine + L-glutamate + diphosphate = 5-phospho-alpha-D-ribose 1-diphosphate + L-glutamine + H2O</text>
        <dbReference type="Rhea" id="RHEA:14905"/>
        <dbReference type="ChEBI" id="CHEBI:15377"/>
        <dbReference type="ChEBI" id="CHEBI:29985"/>
        <dbReference type="ChEBI" id="CHEBI:33019"/>
        <dbReference type="ChEBI" id="CHEBI:58017"/>
        <dbReference type="ChEBI" id="CHEBI:58359"/>
        <dbReference type="ChEBI" id="CHEBI:58681"/>
        <dbReference type="EC" id="2.4.2.14"/>
    </reaction>
</comment>
<comment type="function">
    <text evidence="9">Catalyzes the formation of phosphoribosylamine from phosphoribosylpyrophosphate (PRPP) and glutamine.</text>
</comment>